<comment type="cofactor">
    <cofactor evidence="2">
        <name>Mg(2+)</name>
        <dbReference type="ChEBI" id="CHEBI:18420"/>
    </cofactor>
</comment>
<dbReference type="Proteomes" id="UP000054851">
    <property type="component" value="Unassembled WGS sequence"/>
</dbReference>
<dbReference type="AlphaFoldDB" id="A0A158A8E3"/>
<dbReference type="SUPFAM" id="SSF53659">
    <property type="entry name" value="Isocitrate/Isopropylmalate dehydrogenase-like"/>
    <property type="match status" value="1"/>
</dbReference>
<name>A0A158A8E3_9BURK</name>
<dbReference type="SMART" id="SM01329">
    <property type="entry name" value="Iso_dh"/>
    <property type="match status" value="1"/>
</dbReference>
<evidence type="ECO:0000256" key="9">
    <source>
        <dbReference type="ARBA" id="ARBA00022842"/>
    </source>
</evidence>
<evidence type="ECO:0000313" key="16">
    <source>
        <dbReference type="EMBL" id="SAK53999.1"/>
    </source>
</evidence>
<dbReference type="PANTHER" id="PTHR43275">
    <property type="entry name" value="D-MALATE DEHYDROGENASE [DECARBOXYLATING]"/>
    <property type="match status" value="1"/>
</dbReference>
<reference evidence="16" key="1">
    <citation type="submission" date="2016-01" db="EMBL/GenBank/DDBJ databases">
        <authorList>
            <person name="Peeters C."/>
        </authorList>
    </citation>
    <scope>NUCLEOTIDE SEQUENCE</scope>
    <source>
        <strain evidence="16">LMG 29322</strain>
    </source>
</reference>
<evidence type="ECO:0000256" key="11">
    <source>
        <dbReference type="ARBA" id="ARBA00023027"/>
    </source>
</evidence>
<dbReference type="InterPro" id="IPR019818">
    <property type="entry name" value="IsoCit/isopropylmalate_DH_CS"/>
</dbReference>
<dbReference type="GO" id="GO:0009098">
    <property type="term" value="P:L-leucine biosynthetic process"/>
    <property type="evidence" value="ECO:0007669"/>
    <property type="project" value="UniProtKB-KW"/>
</dbReference>
<keyword evidence="8" id="KW-0479">Metal-binding</keyword>
<keyword evidence="13" id="KW-0100">Branched-chain amino acid biosynthesis</keyword>
<evidence type="ECO:0000256" key="1">
    <source>
        <dbReference type="ARBA" id="ARBA00001936"/>
    </source>
</evidence>
<evidence type="ECO:0000256" key="2">
    <source>
        <dbReference type="ARBA" id="ARBA00001946"/>
    </source>
</evidence>
<comment type="subunit">
    <text evidence="4">Homodimer.</text>
</comment>
<comment type="cofactor">
    <cofactor evidence="1">
        <name>Mn(2+)</name>
        <dbReference type="ChEBI" id="CHEBI:29035"/>
    </cofactor>
</comment>
<evidence type="ECO:0000256" key="14">
    <source>
        <dbReference type="ARBA" id="ARBA00033138"/>
    </source>
</evidence>
<dbReference type="EC" id="1.1.1.85" evidence="5"/>
<evidence type="ECO:0000256" key="4">
    <source>
        <dbReference type="ARBA" id="ARBA00011738"/>
    </source>
</evidence>
<accession>A0A158A8E3</accession>
<dbReference type="Pfam" id="PF00180">
    <property type="entry name" value="Iso_dh"/>
    <property type="match status" value="1"/>
</dbReference>
<dbReference type="Gene3D" id="3.40.718.10">
    <property type="entry name" value="Isopropylmalate Dehydrogenase"/>
    <property type="match status" value="1"/>
</dbReference>
<feature type="domain" description="Isopropylmalate dehydrogenase-like" evidence="15">
    <location>
        <begin position="10"/>
        <end position="361"/>
    </location>
</feature>
<dbReference type="GO" id="GO:0051287">
    <property type="term" value="F:NAD binding"/>
    <property type="evidence" value="ECO:0007669"/>
    <property type="project" value="InterPro"/>
</dbReference>
<protein>
    <recommendedName>
        <fullName evidence="5">3-isopropylmalate dehydrogenase</fullName>
        <ecNumber evidence="5">1.1.1.85</ecNumber>
    </recommendedName>
    <alternativeName>
        <fullName evidence="14">3-IPM-DH</fullName>
    </alternativeName>
</protein>
<evidence type="ECO:0000256" key="5">
    <source>
        <dbReference type="ARBA" id="ARBA00013101"/>
    </source>
</evidence>
<keyword evidence="11" id="KW-0520">NAD</keyword>
<evidence type="ECO:0000256" key="10">
    <source>
        <dbReference type="ARBA" id="ARBA00023002"/>
    </source>
</evidence>
<dbReference type="EMBL" id="FCOA02000004">
    <property type="protein sequence ID" value="SAK53999.1"/>
    <property type="molecule type" value="Genomic_DNA"/>
</dbReference>
<keyword evidence="10" id="KW-0560">Oxidoreductase</keyword>
<evidence type="ECO:0000256" key="13">
    <source>
        <dbReference type="ARBA" id="ARBA00023304"/>
    </source>
</evidence>
<dbReference type="InterPro" id="IPR024084">
    <property type="entry name" value="IsoPropMal-DH-like_dom"/>
</dbReference>
<dbReference type="InterPro" id="IPR050501">
    <property type="entry name" value="ICDH/IPMDH"/>
</dbReference>
<gene>
    <name evidence="16" type="ORF">AWB79_02086</name>
</gene>
<evidence type="ECO:0000256" key="12">
    <source>
        <dbReference type="ARBA" id="ARBA00023211"/>
    </source>
</evidence>
<dbReference type="GO" id="GO:0003862">
    <property type="term" value="F:3-isopropylmalate dehydrogenase activity"/>
    <property type="evidence" value="ECO:0007669"/>
    <property type="project" value="UniProtKB-EC"/>
</dbReference>
<comment type="similarity">
    <text evidence="3">Belongs to the isocitrate and isopropylmalate dehydrogenases family. LeuB type 1 subfamily.</text>
</comment>
<sequence length="370" mass="40086">MSQVSPSKFNIAVLPGDGIGVEVMNACVALLEAAQNHDKGPTLTMTSYEAGAQHYAKAGEALPERTLDAARNAHAVLFGAMGWPDVRYPDGTEPIPQLDLRMALDLYAGVRPIRWFPGLPKVFANERATEIDFVLVREQTEGLFYARGRGTVDKEAGEAYDTMQITRRGTERISRFAFELAERRKARRGKARVTCVDKANVFTSMAFFRDVFNDVARKYEGVAADHAYVDAMALTMVAKPWNLDVLVTENMFGDILSDLAAGLIGGMGMAPSADIGDDHALFQPAHGTAPDIAGQDKANPGAMFLSGAMMLDWLAERFDQPALAQRARNIENALQLVLAKGDARPMEYGGPAGTRAMTEAVIAALPYAGK</sequence>
<keyword evidence="17" id="KW-1185">Reference proteome</keyword>
<evidence type="ECO:0000256" key="8">
    <source>
        <dbReference type="ARBA" id="ARBA00022723"/>
    </source>
</evidence>
<organism evidence="16 17">
    <name type="scientific">Caballeronia hypogeia</name>
    <dbReference type="NCBI Taxonomy" id="1777140"/>
    <lineage>
        <taxon>Bacteria</taxon>
        <taxon>Pseudomonadati</taxon>
        <taxon>Pseudomonadota</taxon>
        <taxon>Betaproteobacteria</taxon>
        <taxon>Burkholderiales</taxon>
        <taxon>Burkholderiaceae</taxon>
        <taxon>Caballeronia</taxon>
    </lineage>
</organism>
<dbReference type="FunFam" id="3.40.718.10:FF:000006">
    <property type="entry name" value="3-isopropylmalate dehydrogenase"/>
    <property type="match status" value="1"/>
</dbReference>
<evidence type="ECO:0000256" key="3">
    <source>
        <dbReference type="ARBA" id="ARBA00008319"/>
    </source>
</evidence>
<keyword evidence="9" id="KW-0460">Magnesium</keyword>
<keyword evidence="7" id="KW-0028">Amino-acid biosynthesis</keyword>
<dbReference type="GO" id="GO:0000287">
    <property type="term" value="F:magnesium ion binding"/>
    <property type="evidence" value="ECO:0007669"/>
    <property type="project" value="InterPro"/>
</dbReference>
<evidence type="ECO:0000313" key="17">
    <source>
        <dbReference type="Proteomes" id="UP000054851"/>
    </source>
</evidence>
<evidence type="ECO:0000256" key="6">
    <source>
        <dbReference type="ARBA" id="ARBA00022430"/>
    </source>
</evidence>
<comment type="caution">
    <text evidence="16">The sequence shown here is derived from an EMBL/GenBank/DDBJ whole genome shotgun (WGS) entry which is preliminary data.</text>
</comment>
<evidence type="ECO:0000256" key="7">
    <source>
        <dbReference type="ARBA" id="ARBA00022605"/>
    </source>
</evidence>
<evidence type="ECO:0000259" key="15">
    <source>
        <dbReference type="SMART" id="SM01329"/>
    </source>
</evidence>
<dbReference type="PANTHER" id="PTHR43275:SF1">
    <property type="entry name" value="D-MALATE DEHYDROGENASE [DECARBOXYLATING]"/>
    <property type="match status" value="1"/>
</dbReference>
<keyword evidence="6" id="KW-0432">Leucine biosynthesis</keyword>
<dbReference type="PROSITE" id="PS00470">
    <property type="entry name" value="IDH_IMDH"/>
    <property type="match status" value="1"/>
</dbReference>
<dbReference type="RefSeq" id="WP_061167302.1">
    <property type="nucleotide sequence ID" value="NZ_FCOA02000004.1"/>
</dbReference>
<dbReference type="STRING" id="1777140.AWB79_02086"/>
<proteinExistence type="inferred from homology"/>
<keyword evidence="12" id="KW-0464">Manganese</keyword>
<dbReference type="OrthoDB" id="5289857at2"/>